<organism evidence="3 4">
    <name type="scientific">Paramecium primaurelia</name>
    <dbReference type="NCBI Taxonomy" id="5886"/>
    <lineage>
        <taxon>Eukaryota</taxon>
        <taxon>Sar</taxon>
        <taxon>Alveolata</taxon>
        <taxon>Ciliophora</taxon>
        <taxon>Intramacronucleata</taxon>
        <taxon>Oligohymenophorea</taxon>
        <taxon>Peniculida</taxon>
        <taxon>Parameciidae</taxon>
        <taxon>Paramecium</taxon>
    </lineage>
</organism>
<name>A0A8S1LJT6_PARPR</name>
<protein>
    <recommendedName>
        <fullName evidence="5">Mitochondrial carrier protein</fullName>
    </recommendedName>
</protein>
<keyword evidence="1" id="KW-0472">Membrane</keyword>
<evidence type="ECO:0000313" key="4">
    <source>
        <dbReference type="Proteomes" id="UP000688137"/>
    </source>
</evidence>
<comment type="similarity">
    <text evidence="2">Belongs to the mitochondrial carrier (TC 2.A.29) family.</text>
</comment>
<dbReference type="PANTHER" id="PTHR47567:SF1">
    <property type="entry name" value="NAD-DEPENDENT EPIMERASE_DEHYDRATASE DOMAIN-CONTAINING PROTEIN"/>
    <property type="match status" value="1"/>
</dbReference>
<proteinExistence type="inferred from homology"/>
<feature type="repeat" description="Solcar" evidence="1">
    <location>
        <begin position="115"/>
        <end position="196"/>
    </location>
</feature>
<dbReference type="OMA" id="QAFIGFC"/>
<dbReference type="EMBL" id="CAJJDM010000036">
    <property type="protein sequence ID" value="CAD8065523.1"/>
    <property type="molecule type" value="Genomic_DNA"/>
</dbReference>
<dbReference type="Proteomes" id="UP000688137">
    <property type="component" value="Unassembled WGS sequence"/>
</dbReference>
<keyword evidence="4" id="KW-1185">Reference proteome</keyword>
<evidence type="ECO:0000256" key="1">
    <source>
        <dbReference type="PROSITE-ProRule" id="PRU00282"/>
    </source>
</evidence>
<keyword evidence="1 2" id="KW-0812">Transmembrane</keyword>
<dbReference type="Pfam" id="PF00153">
    <property type="entry name" value="Mito_carr"/>
    <property type="match status" value="2"/>
</dbReference>
<evidence type="ECO:0000256" key="2">
    <source>
        <dbReference type="RuleBase" id="RU000488"/>
    </source>
</evidence>
<dbReference type="PROSITE" id="PS50920">
    <property type="entry name" value="SOLCAR"/>
    <property type="match status" value="1"/>
</dbReference>
<comment type="caution">
    <text evidence="3">The sequence shown here is derived from an EMBL/GenBank/DDBJ whole genome shotgun (WGS) entry which is preliminary data.</text>
</comment>
<evidence type="ECO:0008006" key="5">
    <source>
        <dbReference type="Google" id="ProtNLM"/>
    </source>
</evidence>
<accession>A0A8S1LJT6</accession>
<dbReference type="AlphaFoldDB" id="A0A8S1LJT6"/>
<gene>
    <name evidence="3" type="ORF">PPRIM_AZ9-3.1.T0370314</name>
</gene>
<dbReference type="InterPro" id="IPR018108">
    <property type="entry name" value="MCP_transmembrane"/>
</dbReference>
<sequence>MTEDTNKSQNKNNNPTFNFKEVASKAWRSGLSGSMAMAIQVCSLMWLRTTMNYQYRYGGTIVGTIKHLYGEGGILRFYKGLAPALLQGPLSRFGDTFANTLFLTLMDSFESTRKLPVMIRAAGGSIMAGVFRIALTPVDTVKTILQVEGKNGLTILQSKIKVKGVPVLYHGALATASATIVGHYPWFATFNLLNEKLPDYVDKKKKLARRAFIGFCSSVISDTISNSLRVIKTTKQTSQNPITYQEAVNLVLEKDGVKGLFGRGLKTRILTNGLQGLLFSILWKGFEDFLNKRSSQQ</sequence>
<reference evidence="3" key="1">
    <citation type="submission" date="2021-01" db="EMBL/GenBank/DDBJ databases">
        <authorList>
            <consortium name="Genoscope - CEA"/>
            <person name="William W."/>
        </authorList>
    </citation>
    <scope>NUCLEOTIDE SEQUENCE</scope>
</reference>
<dbReference type="GO" id="GO:0016020">
    <property type="term" value="C:membrane"/>
    <property type="evidence" value="ECO:0007669"/>
    <property type="project" value="UniProtKB-UniRule"/>
</dbReference>
<dbReference type="PANTHER" id="PTHR47567">
    <property type="entry name" value="MITOCHONDRIAL SUBSTRATE/SOLUTE CARRIER"/>
    <property type="match status" value="1"/>
</dbReference>
<keyword evidence="2" id="KW-0813">Transport</keyword>
<evidence type="ECO:0000313" key="3">
    <source>
        <dbReference type="EMBL" id="CAD8065523.1"/>
    </source>
</evidence>